<evidence type="ECO:0000313" key="3">
    <source>
        <dbReference type="EMBL" id="TFL03468.1"/>
    </source>
</evidence>
<proteinExistence type="predicted"/>
<dbReference type="EMBL" id="ML178820">
    <property type="protein sequence ID" value="TFL03468.1"/>
    <property type="molecule type" value="Genomic_DNA"/>
</dbReference>
<feature type="compositionally biased region" description="Basic and acidic residues" evidence="1">
    <location>
        <begin position="243"/>
        <end position="262"/>
    </location>
</feature>
<feature type="region of interest" description="Disordered" evidence="1">
    <location>
        <begin position="156"/>
        <end position="330"/>
    </location>
</feature>
<feature type="chain" id="PRO_5022960308" evidence="2">
    <location>
        <begin position="24"/>
        <end position="360"/>
    </location>
</feature>
<dbReference type="STRING" id="1884261.A0A5C3QQ07"/>
<evidence type="ECO:0000256" key="2">
    <source>
        <dbReference type="SAM" id="SignalP"/>
    </source>
</evidence>
<accession>A0A5C3QQ07</accession>
<gene>
    <name evidence="3" type="ORF">BDV98DRAFT_564259</name>
</gene>
<feature type="compositionally biased region" description="Basic and acidic residues" evidence="1">
    <location>
        <begin position="289"/>
        <end position="306"/>
    </location>
</feature>
<feature type="signal peptide" evidence="2">
    <location>
        <begin position="1"/>
        <end position="23"/>
    </location>
</feature>
<feature type="compositionally biased region" description="Pro residues" evidence="1">
    <location>
        <begin position="271"/>
        <end position="288"/>
    </location>
</feature>
<protein>
    <submittedName>
        <fullName evidence="3">Uncharacterized protein</fullName>
    </submittedName>
</protein>
<name>A0A5C3QQ07_9AGAR</name>
<dbReference type="AlphaFoldDB" id="A0A5C3QQ07"/>
<sequence>MKPSASSLLLATLAISSSSSSLAAPANDGGLADTMPSFPSSRSFNLDEMATRELRSVELADAIAARGGHTMDRRDLIGGLIGALDPVFKIVCPIIDPTLRPVLDIVHGLLGVDVCGPKGASVLSAESLVAPLAALSVEQMALLESALKTITEQALKQAPVSPPSTPLTPRADKVPTLVKGGEDGPVPDDEVCEDDGPCSDDEDLDAEAAPAPVDKVPTEKLPVDPKPKKPSPDSKHPHPPTPNDDKAPTPDDGKAPAPEDGKAPAPAAAAPSPPAPSPPAESPAPPSPPKEKPNAKEKPDSKEKVPAQKSEAPIPPPMRRSKASLGWSYHRREPSESRILENAPPLFSNVPVATRPDFAP</sequence>
<feature type="compositionally biased region" description="Acidic residues" evidence="1">
    <location>
        <begin position="185"/>
        <end position="206"/>
    </location>
</feature>
<keyword evidence="2" id="KW-0732">Signal</keyword>
<feature type="compositionally biased region" description="Basic and acidic residues" evidence="1">
    <location>
        <begin position="216"/>
        <end position="236"/>
    </location>
</feature>
<evidence type="ECO:0000313" key="4">
    <source>
        <dbReference type="Proteomes" id="UP000305067"/>
    </source>
</evidence>
<evidence type="ECO:0000256" key="1">
    <source>
        <dbReference type="SAM" id="MobiDB-lite"/>
    </source>
</evidence>
<reference evidence="3 4" key="1">
    <citation type="journal article" date="2019" name="Nat. Ecol. Evol.">
        <title>Megaphylogeny resolves global patterns of mushroom evolution.</title>
        <authorList>
            <person name="Varga T."/>
            <person name="Krizsan K."/>
            <person name="Foldi C."/>
            <person name="Dima B."/>
            <person name="Sanchez-Garcia M."/>
            <person name="Sanchez-Ramirez S."/>
            <person name="Szollosi G.J."/>
            <person name="Szarkandi J.G."/>
            <person name="Papp V."/>
            <person name="Albert L."/>
            <person name="Andreopoulos W."/>
            <person name="Angelini C."/>
            <person name="Antonin V."/>
            <person name="Barry K.W."/>
            <person name="Bougher N.L."/>
            <person name="Buchanan P."/>
            <person name="Buyck B."/>
            <person name="Bense V."/>
            <person name="Catcheside P."/>
            <person name="Chovatia M."/>
            <person name="Cooper J."/>
            <person name="Damon W."/>
            <person name="Desjardin D."/>
            <person name="Finy P."/>
            <person name="Geml J."/>
            <person name="Haridas S."/>
            <person name="Hughes K."/>
            <person name="Justo A."/>
            <person name="Karasinski D."/>
            <person name="Kautmanova I."/>
            <person name="Kiss B."/>
            <person name="Kocsube S."/>
            <person name="Kotiranta H."/>
            <person name="LaButti K.M."/>
            <person name="Lechner B.E."/>
            <person name="Liimatainen K."/>
            <person name="Lipzen A."/>
            <person name="Lukacs Z."/>
            <person name="Mihaltcheva S."/>
            <person name="Morgado L.N."/>
            <person name="Niskanen T."/>
            <person name="Noordeloos M.E."/>
            <person name="Ohm R.A."/>
            <person name="Ortiz-Santana B."/>
            <person name="Ovrebo C."/>
            <person name="Racz N."/>
            <person name="Riley R."/>
            <person name="Savchenko A."/>
            <person name="Shiryaev A."/>
            <person name="Soop K."/>
            <person name="Spirin V."/>
            <person name="Szebenyi C."/>
            <person name="Tomsovsky M."/>
            <person name="Tulloss R.E."/>
            <person name="Uehling J."/>
            <person name="Grigoriev I.V."/>
            <person name="Vagvolgyi C."/>
            <person name="Papp T."/>
            <person name="Martin F.M."/>
            <person name="Miettinen O."/>
            <person name="Hibbett D.S."/>
            <person name="Nagy L.G."/>
        </authorList>
    </citation>
    <scope>NUCLEOTIDE SEQUENCE [LARGE SCALE GENOMIC DNA]</scope>
    <source>
        <strain evidence="3 4">CBS 309.79</strain>
    </source>
</reference>
<organism evidence="3 4">
    <name type="scientific">Pterulicium gracile</name>
    <dbReference type="NCBI Taxonomy" id="1884261"/>
    <lineage>
        <taxon>Eukaryota</taxon>
        <taxon>Fungi</taxon>
        <taxon>Dikarya</taxon>
        <taxon>Basidiomycota</taxon>
        <taxon>Agaricomycotina</taxon>
        <taxon>Agaricomycetes</taxon>
        <taxon>Agaricomycetidae</taxon>
        <taxon>Agaricales</taxon>
        <taxon>Pleurotineae</taxon>
        <taxon>Pterulaceae</taxon>
        <taxon>Pterulicium</taxon>
    </lineage>
</organism>
<keyword evidence="4" id="KW-1185">Reference proteome</keyword>
<dbReference type="Proteomes" id="UP000305067">
    <property type="component" value="Unassembled WGS sequence"/>
</dbReference>